<gene>
    <name evidence="6" type="ORF">M569_05272</name>
</gene>
<evidence type="ECO:0000256" key="5">
    <source>
        <dbReference type="ARBA" id="ARBA00023242"/>
    </source>
</evidence>
<protein>
    <submittedName>
        <fullName evidence="6">Uncharacterized protein</fullName>
    </submittedName>
</protein>
<keyword evidence="5" id="KW-0539">Nucleus</keyword>
<comment type="caution">
    <text evidence="6">The sequence shown here is derived from an EMBL/GenBank/DDBJ whole genome shotgun (WGS) entry which is preliminary data.</text>
</comment>
<accession>S8CWZ5</accession>
<keyword evidence="2" id="KW-0479">Metal-binding</keyword>
<dbReference type="PANTHER" id="PTHR46481">
    <property type="entry name" value="ZINC FINGER BED DOMAIN-CONTAINING PROTEIN 4"/>
    <property type="match status" value="1"/>
</dbReference>
<keyword evidence="3" id="KW-0863">Zinc-finger</keyword>
<dbReference type="GO" id="GO:0008270">
    <property type="term" value="F:zinc ion binding"/>
    <property type="evidence" value="ECO:0007669"/>
    <property type="project" value="UniProtKB-KW"/>
</dbReference>
<dbReference type="PANTHER" id="PTHR46481:SF10">
    <property type="entry name" value="ZINC FINGER BED DOMAIN-CONTAINING PROTEIN 39"/>
    <property type="match status" value="1"/>
</dbReference>
<keyword evidence="4" id="KW-0862">Zinc</keyword>
<proteinExistence type="predicted"/>
<keyword evidence="7" id="KW-1185">Reference proteome</keyword>
<evidence type="ECO:0000313" key="6">
    <source>
        <dbReference type="EMBL" id="EPS69496.1"/>
    </source>
</evidence>
<evidence type="ECO:0000256" key="3">
    <source>
        <dbReference type="ARBA" id="ARBA00022771"/>
    </source>
</evidence>
<comment type="subcellular location">
    <subcellularLocation>
        <location evidence="1">Nucleus</location>
    </subcellularLocation>
</comment>
<evidence type="ECO:0000256" key="1">
    <source>
        <dbReference type="ARBA" id="ARBA00004123"/>
    </source>
</evidence>
<evidence type="ECO:0000256" key="2">
    <source>
        <dbReference type="ARBA" id="ARBA00022723"/>
    </source>
</evidence>
<dbReference type="GO" id="GO:0005634">
    <property type="term" value="C:nucleus"/>
    <property type="evidence" value="ECO:0007669"/>
    <property type="project" value="UniProtKB-SubCell"/>
</dbReference>
<dbReference type="Proteomes" id="UP000015453">
    <property type="component" value="Unassembled WGS sequence"/>
</dbReference>
<dbReference type="OrthoDB" id="1741548at2759"/>
<dbReference type="AlphaFoldDB" id="S8CWZ5"/>
<evidence type="ECO:0000313" key="7">
    <source>
        <dbReference type="Proteomes" id="UP000015453"/>
    </source>
</evidence>
<evidence type="ECO:0000256" key="4">
    <source>
        <dbReference type="ARBA" id="ARBA00022833"/>
    </source>
</evidence>
<dbReference type="InterPro" id="IPR052035">
    <property type="entry name" value="ZnF_BED_domain_contain"/>
</dbReference>
<reference evidence="6 7" key="1">
    <citation type="journal article" date="2013" name="BMC Genomics">
        <title>The miniature genome of a carnivorous plant Genlisea aurea contains a low number of genes and short non-coding sequences.</title>
        <authorList>
            <person name="Leushkin E.V."/>
            <person name="Sutormin R.A."/>
            <person name="Nabieva E.R."/>
            <person name="Penin A.A."/>
            <person name="Kondrashov A.S."/>
            <person name="Logacheva M.D."/>
        </authorList>
    </citation>
    <scope>NUCLEOTIDE SEQUENCE [LARGE SCALE GENOMIC DNA]</scope>
</reference>
<organism evidence="6 7">
    <name type="scientific">Genlisea aurea</name>
    <dbReference type="NCBI Taxonomy" id="192259"/>
    <lineage>
        <taxon>Eukaryota</taxon>
        <taxon>Viridiplantae</taxon>
        <taxon>Streptophyta</taxon>
        <taxon>Embryophyta</taxon>
        <taxon>Tracheophyta</taxon>
        <taxon>Spermatophyta</taxon>
        <taxon>Magnoliopsida</taxon>
        <taxon>eudicotyledons</taxon>
        <taxon>Gunneridae</taxon>
        <taxon>Pentapetalae</taxon>
        <taxon>asterids</taxon>
        <taxon>lamiids</taxon>
        <taxon>Lamiales</taxon>
        <taxon>Lentibulariaceae</taxon>
        <taxon>Genlisea</taxon>
    </lineage>
</organism>
<sequence>MAEENILTKKTVCLDVPTRWNSVYDMLERACEFKTVFERYELCDADFRTEFTQDKIQSPNAMDWSMVQQLAEKEREAQRAAIVQQLKIISEVEDNDNDSELENYMLEKPLPLKDDFDILH</sequence>
<name>S8CWZ5_9LAMI</name>
<dbReference type="EMBL" id="AUSU01002099">
    <property type="protein sequence ID" value="EPS69496.1"/>
    <property type="molecule type" value="Genomic_DNA"/>
</dbReference>